<comment type="caution">
    <text evidence="1">The sequence shown here is derived from an EMBL/GenBank/DDBJ whole genome shotgun (WGS) entry which is preliminary data.</text>
</comment>
<dbReference type="NCBIfam" id="TIGR04183">
    <property type="entry name" value="Por_Secre_tail"/>
    <property type="match status" value="1"/>
</dbReference>
<dbReference type="PANTHER" id="PTHR42754:SF1">
    <property type="entry name" value="LIPOPROTEIN"/>
    <property type="match status" value="1"/>
</dbReference>
<dbReference type="PANTHER" id="PTHR42754">
    <property type="entry name" value="ENDOGLUCANASE"/>
    <property type="match status" value="1"/>
</dbReference>
<organism evidence="1">
    <name type="scientific">bioreactor metagenome</name>
    <dbReference type="NCBI Taxonomy" id="1076179"/>
    <lineage>
        <taxon>unclassified sequences</taxon>
        <taxon>metagenomes</taxon>
        <taxon>ecological metagenomes</taxon>
    </lineage>
</organism>
<reference evidence="1" key="1">
    <citation type="submission" date="2019-08" db="EMBL/GenBank/DDBJ databases">
        <authorList>
            <person name="Kucharzyk K."/>
            <person name="Murdoch R.W."/>
            <person name="Higgins S."/>
            <person name="Loffler F."/>
        </authorList>
    </citation>
    <scope>NUCLEOTIDE SEQUENCE</scope>
</reference>
<protein>
    <recommendedName>
        <fullName evidence="2">Secretion system C-terminal sorting domain-containing protein</fullName>
    </recommendedName>
</protein>
<dbReference type="EMBL" id="VSSQ01000139">
    <property type="protein sequence ID" value="MPL80611.1"/>
    <property type="molecule type" value="Genomic_DNA"/>
</dbReference>
<accession>A0A644UNX1</accession>
<name>A0A644UNX1_9ZZZZ</name>
<dbReference type="AlphaFoldDB" id="A0A644UNX1"/>
<proteinExistence type="predicted"/>
<dbReference type="InterPro" id="IPR026444">
    <property type="entry name" value="Secre_tail"/>
</dbReference>
<evidence type="ECO:0000313" key="1">
    <source>
        <dbReference type="EMBL" id="MPL80611.1"/>
    </source>
</evidence>
<sequence length="538" mass="60710">MRISFLIQFSLLVCLNNLFGQPWEKTYGISDRFDAFQNLTESYDSGFLVLGATDYFPDTRGLLIKTDLNGNILYQIQLGIENINDELNLPFSIDNTEDGGSIICTAQGSSYLGDIGVIKLDACGDLEWCKVFRTDDDPDWGVEIKQLEDGGYIMLTMGYDYTFNNPRIHLFRLDENGELLWIEPYATTANNPYISYNDPYDLVVTPEEDFFISGFCYWCDEPAGTGGVNNYCRLKAMAIFADSSRQEEWVSVYRATDRLAYSDAGWSTQQGSGHFYIGAIDRSTVEYSPSLIIMDSLGNIIHDSIPQFPMVGEKWVEGFMVNPSFTSDGRLFTNILYADSSNFYPGWFGLHELDSLGGWHKSFIHPTAHAESRILVTSDDKILAGAVVGSGYDQDIILMKFNTNLEYDSIYTAHREYDYLCPDPIVSKTIDLSSCEVIVDVKDIPTRKEYEARISLIPITPAPNPAGDYVRFLLENTEYHTKIRVVCYDIQGRQQAELPVNSGIHEAGLDVSRWRPGMYMAVVYAGNKQMGKARFVVE</sequence>
<gene>
    <name evidence="1" type="ORF">SDC9_26512</name>
</gene>
<evidence type="ECO:0008006" key="2">
    <source>
        <dbReference type="Google" id="ProtNLM"/>
    </source>
</evidence>